<dbReference type="EMBL" id="PCMW01000056">
    <property type="protein sequence ID" value="PDS23681.1"/>
    <property type="molecule type" value="Genomic_DNA"/>
</dbReference>
<evidence type="ECO:0008006" key="3">
    <source>
        <dbReference type="Google" id="ProtNLM"/>
    </source>
</evidence>
<protein>
    <recommendedName>
        <fullName evidence="3">DUF4259 domain-containing protein</fullName>
    </recommendedName>
</protein>
<comment type="caution">
    <text evidence="1">The sequence shown here is derived from an EMBL/GenBank/DDBJ whole genome shotgun (WGS) entry which is preliminary data.</text>
</comment>
<accession>A0A2H3KC58</accession>
<evidence type="ECO:0000313" key="2">
    <source>
        <dbReference type="Proteomes" id="UP000220828"/>
    </source>
</evidence>
<dbReference type="Proteomes" id="UP000220828">
    <property type="component" value="Unassembled WGS sequence"/>
</dbReference>
<gene>
    <name evidence="1" type="ORF">B0A77_10300</name>
</gene>
<dbReference type="AlphaFoldDB" id="A0A2H3KC58"/>
<reference evidence="1 2" key="1">
    <citation type="submission" date="2017-09" db="EMBL/GenBank/DDBJ databases">
        <title>Whole genomes of Flavobacteriaceae.</title>
        <authorList>
            <person name="Stine C."/>
            <person name="Li C."/>
            <person name="Tadesse D."/>
        </authorList>
    </citation>
    <scope>NUCLEOTIDE SEQUENCE [LARGE SCALE GENOMIC DNA]</scope>
    <source>
        <strain evidence="1 2">ATCC 35036</strain>
    </source>
</reference>
<organism evidence="1 2">
    <name type="scientific">Flavobacterium branchiophilum</name>
    <dbReference type="NCBI Taxonomy" id="55197"/>
    <lineage>
        <taxon>Bacteria</taxon>
        <taxon>Pseudomonadati</taxon>
        <taxon>Bacteroidota</taxon>
        <taxon>Flavobacteriia</taxon>
        <taxon>Flavobacteriales</taxon>
        <taxon>Flavobacteriaceae</taxon>
        <taxon>Flavobacterium</taxon>
    </lineage>
</organism>
<sequence length="148" mass="17393">MGTWGVKAFEDDTAMEFYDEFCNSEQSLQELEECFDTVLSQTYNMDDLLMEGFEEPTKALVYAEIIAALNGNPSDKFPDEEYHEDMELPMINFENLKSDFKDELKIKAIETINKIQDDDQMHLTVLWIESESLDEWKNNLQDLKERLK</sequence>
<evidence type="ECO:0000313" key="1">
    <source>
        <dbReference type="EMBL" id="PDS23681.1"/>
    </source>
</evidence>
<dbReference type="OrthoDB" id="191350at2"/>
<name>A0A2H3KC58_9FLAO</name>
<dbReference type="RefSeq" id="WP_097554370.1">
    <property type="nucleotide sequence ID" value="NZ_PCMW01000056.1"/>
</dbReference>
<proteinExistence type="predicted"/>
<dbReference type="Pfam" id="PF14078">
    <property type="entry name" value="DUF4259"/>
    <property type="match status" value="1"/>
</dbReference>
<dbReference type="InterPro" id="IPR025355">
    <property type="entry name" value="DUF4259"/>
</dbReference>